<evidence type="ECO:0000259" key="5">
    <source>
        <dbReference type="Pfam" id="PF03865"/>
    </source>
</evidence>
<dbReference type="EMBL" id="LM997413">
    <property type="protein sequence ID" value="CEA04309.1"/>
    <property type="molecule type" value="Genomic_DNA"/>
</dbReference>
<accession>A0A078MDK7</accession>
<dbReference type="GO" id="GO:0046819">
    <property type="term" value="P:protein secretion by the type V secretion system"/>
    <property type="evidence" value="ECO:0007669"/>
    <property type="project" value="TreeGrafter"/>
</dbReference>
<evidence type="ECO:0000313" key="7">
    <source>
        <dbReference type="EMBL" id="CEA04309.1"/>
    </source>
</evidence>
<keyword evidence="4" id="KW-0732">Signal</keyword>
<dbReference type="Pfam" id="PF03865">
    <property type="entry name" value="ShlB"/>
    <property type="match status" value="1"/>
</dbReference>
<keyword evidence="1" id="KW-0472">Membrane</keyword>
<gene>
    <name evidence="7" type="ORF">BN1049_01457</name>
</gene>
<feature type="domain" description="Haemolysin activator HlyB C-terminal" evidence="5">
    <location>
        <begin position="223"/>
        <end position="514"/>
    </location>
</feature>
<dbReference type="EMBL" id="LK391969">
    <property type="protein sequence ID" value="CEF26524.1"/>
    <property type="molecule type" value="Genomic_DNA"/>
</dbReference>
<dbReference type="Pfam" id="PF08479">
    <property type="entry name" value="POTRA_2"/>
    <property type="match status" value="1"/>
</dbReference>
<evidence type="ECO:0000259" key="6">
    <source>
        <dbReference type="Pfam" id="PF08479"/>
    </source>
</evidence>
<dbReference type="Gene3D" id="3.10.20.310">
    <property type="entry name" value="membrane protein fhac"/>
    <property type="match status" value="1"/>
</dbReference>
<dbReference type="InterPro" id="IPR005565">
    <property type="entry name" value="Hemolysn_activator_HlyB_C"/>
</dbReference>
<feature type="signal peptide" evidence="4">
    <location>
        <begin position="1"/>
        <end position="25"/>
    </location>
</feature>
<evidence type="ECO:0000256" key="1">
    <source>
        <dbReference type="ARBA" id="ARBA00022452"/>
    </source>
</evidence>
<organism evidence="7">
    <name type="scientific">Pseudomonas saudimassiliensis</name>
    <dbReference type="NCBI Taxonomy" id="1461581"/>
    <lineage>
        <taxon>Bacteria</taxon>
        <taxon>Pseudomonadati</taxon>
        <taxon>Pseudomonadota</taxon>
        <taxon>Gammaproteobacteria</taxon>
        <taxon>Pseudomonadales</taxon>
        <taxon>Pseudomonadaceae</taxon>
        <taxon>Pseudomonas</taxon>
    </lineage>
</organism>
<dbReference type="PANTHER" id="PTHR34597:SF1">
    <property type="entry name" value="HEME_HEMOPEXIN TRANSPORTER PROTEIN HUXB"/>
    <property type="match status" value="1"/>
</dbReference>
<feature type="domain" description="Polypeptide-transport-associated ShlB-type" evidence="6">
    <location>
        <begin position="85"/>
        <end position="159"/>
    </location>
</feature>
<proteinExistence type="predicted"/>
<keyword evidence="2" id="KW-0812">Transmembrane</keyword>
<dbReference type="InterPro" id="IPR051544">
    <property type="entry name" value="TPS_OM_transporter"/>
</dbReference>
<evidence type="ECO:0000256" key="4">
    <source>
        <dbReference type="SAM" id="SignalP"/>
    </source>
</evidence>
<evidence type="ECO:0000256" key="2">
    <source>
        <dbReference type="ARBA" id="ARBA00022692"/>
    </source>
</evidence>
<reference evidence="7" key="1">
    <citation type="submission" date="2014-07" db="EMBL/GenBank/DDBJ databases">
        <authorList>
            <person name="Urmite Genomes Urmite Genomes"/>
        </authorList>
    </citation>
    <scope>NUCLEOTIDE SEQUENCE</scope>
    <source>
        <strain evidence="7">12M76_air</strain>
    </source>
</reference>
<dbReference type="InterPro" id="IPR013686">
    <property type="entry name" value="Polypept-transport_assoc_ShlB"/>
</dbReference>
<keyword evidence="1" id="KW-1134">Transmembrane beta strand</keyword>
<name>A0A078MDK7_9PSED</name>
<feature type="chain" id="PRO_5007377983" evidence="4">
    <location>
        <begin position="26"/>
        <end position="550"/>
    </location>
</feature>
<keyword evidence="3" id="KW-0998">Cell outer membrane</keyword>
<dbReference type="Gene3D" id="2.40.160.50">
    <property type="entry name" value="membrane protein fhac: a member of the omp85/tpsb transporter family"/>
    <property type="match status" value="1"/>
</dbReference>
<dbReference type="PATRIC" id="fig|1461581.3.peg.1434"/>
<sequence>MGILMAMRLSGVGAAGLLLAVQAQAQVVPSVPDLPAQFDPGLQREQQERILRQQEVEERARRLEIPALQGEAPEAQQLPSSGERFVLQGIHFNPSVFIEASTLQAMAADYVGKPISFADINELLRKLNALYEEAGQLTARAVVPPQSVDNGVLSVVLVEAKVDGFGWEDAPRHVDEAFYHKRIRITPGETLDSPALMAAIERFNGTSPGPQVSASLAPGQRFGTTRVNLHAFEPDRLQWSLFANNYGSEGTGREQYGGSLTWFSPTGVADALNAVIVATEGTEYGSLRYSRPVNRHNGVMFAEVGTNTMSIERGPFAALNIEGESTTYGVGYDQPWWIDNNWMLLGGIGYSHQNSESTIEGLQLSEVDIDEVILKGQFEYRAAPWYGRYEQRVRQASTDNAINGESGNYQLLNGMGYLSRAIKTDYEVVGRLSWQYATKSESLPSSLQYQFGGISSVRGYDSGVIASPQGVTLNLEAYWRINDMFQPFIFLDYGKAMELGTADVDLQSAGIGLNFNWTRRVSLSVVAANTLEDVTPDQDSGQVLAQLVIR</sequence>
<evidence type="ECO:0000256" key="3">
    <source>
        <dbReference type="ARBA" id="ARBA00023237"/>
    </source>
</evidence>
<protein>
    <submittedName>
        <fullName evidence="7">Polypeptide-transport-associated domain-containing protein ShlB-type</fullName>
    </submittedName>
</protein>
<dbReference type="AlphaFoldDB" id="A0A078MDK7"/>
<dbReference type="GO" id="GO:0008320">
    <property type="term" value="F:protein transmembrane transporter activity"/>
    <property type="evidence" value="ECO:0007669"/>
    <property type="project" value="TreeGrafter"/>
</dbReference>
<dbReference type="PANTHER" id="PTHR34597">
    <property type="entry name" value="SLR1661 PROTEIN"/>
    <property type="match status" value="1"/>
</dbReference>
<dbReference type="GO" id="GO:0098046">
    <property type="term" value="C:type V protein secretion system complex"/>
    <property type="evidence" value="ECO:0007669"/>
    <property type="project" value="TreeGrafter"/>
</dbReference>